<name>A0A833PBR0_ACIBZ</name>
<dbReference type="Proteomes" id="UP000490535">
    <property type="component" value="Unassembled WGS sequence"/>
</dbReference>
<proteinExistence type="predicted"/>
<reference evidence="2" key="1">
    <citation type="journal article" date="2020" name="MBio">
        <title>Horizontal gene transfer to a defensive symbiont with a reduced genome amongst a multipartite beetle microbiome.</title>
        <authorList>
            <person name="Waterworth S.C."/>
            <person name="Florez L.V."/>
            <person name="Rees E.R."/>
            <person name="Hertweck C."/>
            <person name="Kaltenpoth M."/>
            <person name="Kwan J.C."/>
        </authorList>
    </citation>
    <scope>NUCLEOTIDE SEQUENCE [LARGE SCALE GENOMIC DNA]</scope>
</reference>
<protein>
    <submittedName>
        <fullName evidence="1">Uncharacterized protein</fullName>
    </submittedName>
</protein>
<dbReference type="AlphaFoldDB" id="A0A833PBR0"/>
<comment type="caution">
    <text evidence="1">The sequence shown here is derived from an EMBL/GenBank/DDBJ whole genome shotgun (WGS) entry which is preliminary data.</text>
</comment>
<dbReference type="EMBL" id="WNDP01000065">
    <property type="protein sequence ID" value="KAF1024318.1"/>
    <property type="molecule type" value="Genomic_DNA"/>
</dbReference>
<gene>
    <name evidence="1" type="ORF">GAK29_02663</name>
</gene>
<evidence type="ECO:0000313" key="2">
    <source>
        <dbReference type="Proteomes" id="UP000490535"/>
    </source>
</evidence>
<accession>A0A833PBR0</accession>
<sequence length="154" mass="18500">MNSEAVDRLYITKFIETNELSDEEANEPHYQEMITWLDKFVTYFSHTTEKSSYKHITYSRIYDVIKPIENSEFKIFINNLLILNILDDHFQACDLHSEKIISVEKEWINGCILNQSYIDPFTEEDISKEEFSKIISRYFSFTDEFKEYLKHDHS</sequence>
<evidence type="ECO:0000313" key="1">
    <source>
        <dbReference type="EMBL" id="KAF1024318.1"/>
    </source>
</evidence>
<organism evidence="1 2">
    <name type="scientific">Acinetobacter bereziniae</name>
    <name type="common">Acinetobacter genomosp. 10</name>
    <dbReference type="NCBI Taxonomy" id="106648"/>
    <lineage>
        <taxon>Bacteria</taxon>
        <taxon>Pseudomonadati</taxon>
        <taxon>Pseudomonadota</taxon>
        <taxon>Gammaproteobacteria</taxon>
        <taxon>Moraxellales</taxon>
        <taxon>Moraxellaceae</taxon>
        <taxon>Acinetobacter</taxon>
    </lineage>
</organism>